<dbReference type="PROSITE" id="PS50076">
    <property type="entry name" value="DNAJ_2"/>
    <property type="match status" value="1"/>
</dbReference>
<dbReference type="Pfam" id="PF00226">
    <property type="entry name" value="DnaJ"/>
    <property type="match status" value="1"/>
</dbReference>
<sequence>MDDILKYEKDDSENFYSLLGCDELSSEEQIVAEYKARVNGCHPDKNPDDPTAAERFIRIQKAKEVLTDPSRRIKYDRWRKSGLSISYSQWCNMGPTHMSMHWASSKTQPMISHATTSNMDASKTKDDAPKNISIPTRFINKSENNMGEKQTDSKTEENCKRSSINLHCFKDRPADLIRKFRNYEI</sequence>
<evidence type="ECO:0000259" key="2">
    <source>
        <dbReference type="PROSITE" id="PS50076"/>
    </source>
</evidence>
<gene>
    <name evidence="3" type="ORF">SNE40_019163</name>
</gene>
<dbReference type="PANTHER" id="PTHR44500:SF1">
    <property type="entry name" value="DNAJ HOMOLOG SUBFAMILY C MEMBER 12"/>
    <property type="match status" value="1"/>
</dbReference>
<dbReference type="PRINTS" id="PR00625">
    <property type="entry name" value="JDOMAIN"/>
</dbReference>
<feature type="domain" description="J" evidence="2">
    <location>
        <begin position="14"/>
        <end position="79"/>
    </location>
</feature>
<dbReference type="PANTHER" id="PTHR44500">
    <property type="entry name" value="DNAJ HOMOLOG SUBFAMILY C MEMBER 12"/>
    <property type="match status" value="1"/>
</dbReference>
<dbReference type="InterPro" id="IPR001623">
    <property type="entry name" value="DnaJ_domain"/>
</dbReference>
<keyword evidence="4" id="KW-1185">Reference proteome</keyword>
<dbReference type="AlphaFoldDB" id="A0AAN8J9M9"/>
<dbReference type="EMBL" id="JAZGQO010000014">
    <property type="protein sequence ID" value="KAK6170869.1"/>
    <property type="molecule type" value="Genomic_DNA"/>
</dbReference>
<dbReference type="SMART" id="SM00271">
    <property type="entry name" value="DnaJ"/>
    <property type="match status" value="1"/>
</dbReference>
<dbReference type="Proteomes" id="UP001347796">
    <property type="component" value="Unassembled WGS sequence"/>
</dbReference>
<keyword evidence="1" id="KW-0143">Chaperone</keyword>
<evidence type="ECO:0000256" key="1">
    <source>
        <dbReference type="ARBA" id="ARBA00023186"/>
    </source>
</evidence>
<dbReference type="InterPro" id="IPR036869">
    <property type="entry name" value="J_dom_sf"/>
</dbReference>
<dbReference type="InterPro" id="IPR029827">
    <property type="entry name" value="JDP1-like"/>
</dbReference>
<dbReference type="SUPFAM" id="SSF46565">
    <property type="entry name" value="Chaperone J-domain"/>
    <property type="match status" value="1"/>
</dbReference>
<dbReference type="CDD" id="cd06257">
    <property type="entry name" value="DnaJ"/>
    <property type="match status" value="1"/>
</dbReference>
<evidence type="ECO:0000313" key="4">
    <source>
        <dbReference type="Proteomes" id="UP001347796"/>
    </source>
</evidence>
<organism evidence="3 4">
    <name type="scientific">Patella caerulea</name>
    <name type="common">Rayed Mediterranean limpet</name>
    <dbReference type="NCBI Taxonomy" id="87958"/>
    <lineage>
        <taxon>Eukaryota</taxon>
        <taxon>Metazoa</taxon>
        <taxon>Spiralia</taxon>
        <taxon>Lophotrochozoa</taxon>
        <taxon>Mollusca</taxon>
        <taxon>Gastropoda</taxon>
        <taxon>Patellogastropoda</taxon>
        <taxon>Patelloidea</taxon>
        <taxon>Patellidae</taxon>
        <taxon>Patella</taxon>
    </lineage>
</organism>
<dbReference type="Gene3D" id="1.10.287.110">
    <property type="entry name" value="DnaJ domain"/>
    <property type="match status" value="1"/>
</dbReference>
<proteinExistence type="predicted"/>
<accession>A0AAN8J9M9</accession>
<reference evidence="3 4" key="1">
    <citation type="submission" date="2024-01" db="EMBL/GenBank/DDBJ databases">
        <title>The genome of the rayed Mediterranean limpet Patella caerulea (Linnaeus, 1758).</title>
        <authorList>
            <person name="Anh-Thu Weber A."/>
            <person name="Halstead-Nussloch G."/>
        </authorList>
    </citation>
    <scope>NUCLEOTIDE SEQUENCE [LARGE SCALE GENOMIC DNA]</scope>
    <source>
        <strain evidence="3">AATW-2023a</strain>
        <tissue evidence="3">Whole specimen</tissue>
    </source>
</reference>
<evidence type="ECO:0000313" key="3">
    <source>
        <dbReference type="EMBL" id="KAK6170869.1"/>
    </source>
</evidence>
<name>A0AAN8J9M9_PATCE</name>
<protein>
    <recommendedName>
        <fullName evidence="2">J domain-containing protein</fullName>
    </recommendedName>
</protein>
<dbReference type="GO" id="GO:0005737">
    <property type="term" value="C:cytoplasm"/>
    <property type="evidence" value="ECO:0007669"/>
    <property type="project" value="TreeGrafter"/>
</dbReference>
<comment type="caution">
    <text evidence="3">The sequence shown here is derived from an EMBL/GenBank/DDBJ whole genome shotgun (WGS) entry which is preliminary data.</text>
</comment>